<proteinExistence type="predicted"/>
<dbReference type="InterPro" id="IPR035979">
    <property type="entry name" value="RBD_domain_sf"/>
</dbReference>
<dbReference type="EMBL" id="NNAY01000415">
    <property type="protein sequence ID" value="OXU28561.1"/>
    <property type="molecule type" value="Genomic_DNA"/>
</dbReference>
<comment type="caution">
    <text evidence="4">The sequence shown here is derived from an EMBL/GenBank/DDBJ whole genome shotgun (WGS) entry which is preliminary data.</text>
</comment>
<evidence type="ECO:0000313" key="5">
    <source>
        <dbReference type="Proteomes" id="UP000215335"/>
    </source>
</evidence>
<dbReference type="InterPro" id="IPR034203">
    <property type="entry name" value="RBM45_RRM1"/>
</dbReference>
<dbReference type="GO" id="GO:0003723">
    <property type="term" value="F:RNA binding"/>
    <property type="evidence" value="ECO:0007669"/>
    <property type="project" value="UniProtKB-UniRule"/>
</dbReference>
<evidence type="ECO:0000259" key="3">
    <source>
        <dbReference type="PROSITE" id="PS50102"/>
    </source>
</evidence>
<dbReference type="InterPro" id="IPR034208">
    <property type="entry name" value="RBM45_RRM4"/>
</dbReference>
<dbReference type="OrthoDB" id="78437at2759"/>
<evidence type="ECO:0000256" key="1">
    <source>
        <dbReference type="ARBA" id="ARBA00022884"/>
    </source>
</evidence>
<dbReference type="Proteomes" id="UP000215335">
    <property type="component" value="Unassembled WGS sequence"/>
</dbReference>
<dbReference type="SUPFAM" id="SSF54928">
    <property type="entry name" value="RNA-binding domain, RBD"/>
    <property type="match status" value="3"/>
</dbReference>
<dbReference type="CDD" id="cd12368">
    <property type="entry name" value="RRM3_RBM45"/>
    <property type="match status" value="1"/>
</dbReference>
<dbReference type="PANTHER" id="PTHR48027">
    <property type="entry name" value="HETEROGENEOUS NUCLEAR RIBONUCLEOPROTEIN 87F-RELATED"/>
    <property type="match status" value="1"/>
</dbReference>
<feature type="domain" description="RRM" evidence="3">
    <location>
        <begin position="141"/>
        <end position="209"/>
    </location>
</feature>
<feature type="domain" description="RRM" evidence="3">
    <location>
        <begin position="428"/>
        <end position="484"/>
    </location>
</feature>
<evidence type="ECO:0000313" key="4">
    <source>
        <dbReference type="EMBL" id="OXU28561.1"/>
    </source>
</evidence>
<protein>
    <recommendedName>
        <fullName evidence="3">RRM domain-containing protein</fullName>
    </recommendedName>
</protein>
<dbReference type="AlphaFoldDB" id="A0A232FCL6"/>
<dbReference type="Pfam" id="PF00076">
    <property type="entry name" value="RRM_1"/>
    <property type="match status" value="4"/>
</dbReference>
<evidence type="ECO:0000256" key="2">
    <source>
        <dbReference type="PROSITE-ProRule" id="PRU00176"/>
    </source>
</evidence>
<keyword evidence="5" id="KW-1185">Reference proteome</keyword>
<dbReference type="InterPro" id="IPR034207">
    <property type="entry name" value="RBM45_RRM3"/>
</dbReference>
<dbReference type="CDD" id="cd12366">
    <property type="entry name" value="RRM1_RBM45"/>
    <property type="match status" value="1"/>
</dbReference>
<dbReference type="SMART" id="SM00360">
    <property type="entry name" value="RRM"/>
    <property type="match status" value="4"/>
</dbReference>
<dbReference type="InterPro" id="IPR012677">
    <property type="entry name" value="Nucleotide-bd_a/b_plait_sf"/>
</dbReference>
<accession>A0A232FCL6</accession>
<gene>
    <name evidence="4" type="ORF">TSAR_005592</name>
</gene>
<dbReference type="CDD" id="cd12369">
    <property type="entry name" value="RRM4_RBM45"/>
    <property type="match status" value="1"/>
</dbReference>
<dbReference type="InterPro" id="IPR000504">
    <property type="entry name" value="RRM_dom"/>
</dbReference>
<dbReference type="InterPro" id="IPR052462">
    <property type="entry name" value="SLIRP/GR-RBP-like"/>
</dbReference>
<name>A0A232FCL6_9HYME</name>
<dbReference type="STRING" id="543379.A0A232FCL6"/>
<keyword evidence="1 2" id="KW-0694">RNA-binding</keyword>
<organism evidence="4 5">
    <name type="scientific">Trichomalopsis sarcophagae</name>
    <dbReference type="NCBI Taxonomy" id="543379"/>
    <lineage>
        <taxon>Eukaryota</taxon>
        <taxon>Metazoa</taxon>
        <taxon>Ecdysozoa</taxon>
        <taxon>Arthropoda</taxon>
        <taxon>Hexapoda</taxon>
        <taxon>Insecta</taxon>
        <taxon>Pterygota</taxon>
        <taxon>Neoptera</taxon>
        <taxon>Endopterygota</taxon>
        <taxon>Hymenoptera</taxon>
        <taxon>Apocrita</taxon>
        <taxon>Proctotrupomorpha</taxon>
        <taxon>Chalcidoidea</taxon>
        <taxon>Pteromalidae</taxon>
        <taxon>Pteromalinae</taxon>
        <taxon>Trichomalopsis</taxon>
    </lineage>
</organism>
<feature type="domain" description="RRM" evidence="3">
    <location>
        <begin position="27"/>
        <end position="119"/>
    </location>
</feature>
<sequence>MADHRERGEYYGGGADLRCKNDEPPNSRLFVICHKSLEEEELRKAFEKFGNIEDIWVVKDRNTGENKGKIRVYLLLIIVARVTYIKYAKTSQAAFALEEMNGKMLSSVGRPIKVMIASNRDQGSVRETNEEERWVRLFCVLPKSMTDSELQQEFSKFGAIEYVTVVKDRSTNESKGFGYVKFKKVSSAARAFEECDRKYKAVFAEPKKPKPDPDQKFSNGMSMGYDNSNNSNYGNNYGKSSIGLEIATNYPNPEGYTKLQVIAHPALNQDQLWKLFDIVPGMDYCHLKTDARYRMPRGQATVVYTNPNAAAYAREKFHGFEYPLGHRMIVKPDLTGALPQKPGLKQGIPSNNITTPGGVVAARTDLAQLAETIAQATSLIQQAGLTAPIIDPSICKLPPMQPMASIDADVAKRCFIVCGPPVPPIYAMKDAFCRFGNLIDVYMLPGKNCGYAKYASVDSANKAIEALHGQEICGSRLKVLEAEERNVGDDRRKRLRMDEDEH</sequence>
<dbReference type="PROSITE" id="PS50102">
    <property type="entry name" value="RRM"/>
    <property type="match status" value="3"/>
</dbReference>
<reference evidence="4 5" key="1">
    <citation type="journal article" date="2017" name="Curr. Biol.">
        <title>The Evolution of Venom by Co-option of Single-Copy Genes.</title>
        <authorList>
            <person name="Martinson E.O."/>
            <person name="Mrinalini"/>
            <person name="Kelkar Y.D."/>
            <person name="Chang C.H."/>
            <person name="Werren J.H."/>
        </authorList>
    </citation>
    <scope>NUCLEOTIDE SEQUENCE [LARGE SCALE GENOMIC DNA]</scope>
    <source>
        <strain evidence="4 5">Alberta</strain>
        <tissue evidence="4">Whole body</tissue>
    </source>
</reference>
<dbReference type="Gene3D" id="3.30.70.330">
    <property type="match status" value="3"/>
</dbReference>